<name>A0A1V4IU17_9CLOT</name>
<evidence type="ECO:0000313" key="5">
    <source>
        <dbReference type="Proteomes" id="UP000190080"/>
    </source>
</evidence>
<keyword evidence="1" id="KW-0175">Coiled coil</keyword>
<feature type="region of interest" description="Disordered" evidence="2">
    <location>
        <begin position="1"/>
        <end position="114"/>
    </location>
</feature>
<dbReference type="Pfam" id="PF02120">
    <property type="entry name" value="Flg_hook"/>
    <property type="match status" value="1"/>
</dbReference>
<dbReference type="Proteomes" id="UP000190080">
    <property type="component" value="Unassembled WGS sequence"/>
</dbReference>
<protein>
    <submittedName>
        <fullName evidence="4">Flagellar hook-length control protein FliK</fullName>
    </submittedName>
</protein>
<feature type="compositionally biased region" description="Polar residues" evidence="2">
    <location>
        <begin position="277"/>
        <end position="311"/>
    </location>
</feature>
<dbReference type="AlphaFoldDB" id="A0A1V4IU17"/>
<feature type="compositionally biased region" description="Acidic residues" evidence="2">
    <location>
        <begin position="483"/>
        <end position="494"/>
    </location>
</feature>
<evidence type="ECO:0000256" key="1">
    <source>
        <dbReference type="SAM" id="Coils"/>
    </source>
</evidence>
<accession>A0A1V4IU17</accession>
<feature type="compositionally biased region" description="Basic and acidic residues" evidence="2">
    <location>
        <begin position="45"/>
        <end position="55"/>
    </location>
</feature>
<feature type="domain" description="Flagellar hook-length control protein-like C-terminal" evidence="3">
    <location>
        <begin position="374"/>
        <end position="453"/>
    </location>
</feature>
<feature type="coiled-coil region" evidence="1">
    <location>
        <begin position="157"/>
        <end position="184"/>
    </location>
</feature>
<feature type="region of interest" description="Disordered" evidence="2">
    <location>
        <begin position="457"/>
        <end position="502"/>
    </location>
</feature>
<dbReference type="CDD" id="cd17470">
    <property type="entry name" value="T3SS_Flik_C"/>
    <property type="match status" value="1"/>
</dbReference>
<dbReference type="Gene3D" id="3.30.750.140">
    <property type="match status" value="1"/>
</dbReference>
<dbReference type="InterPro" id="IPR038610">
    <property type="entry name" value="FliK-like_C_sf"/>
</dbReference>
<proteinExistence type="predicted"/>
<dbReference type="InterPro" id="IPR021136">
    <property type="entry name" value="Flagellar_hook_control-like_C"/>
</dbReference>
<keyword evidence="4" id="KW-0282">Flagellum</keyword>
<gene>
    <name evidence="4" type="ORF">CLORY_13570</name>
</gene>
<dbReference type="EMBL" id="MZGV01000010">
    <property type="protein sequence ID" value="OPJ63274.1"/>
    <property type="molecule type" value="Genomic_DNA"/>
</dbReference>
<sequence>MESNINLKVNLKADNSDYVTPSSSIKSKSSSDFKKVYNNYNSSKKNADNDERNVTDDSSALANKMDEVKKLNSDDNKTAAKTDAEDSKLKDTKEDTVKLDEKSDDKDKTKTTKSQEQMLAEIISLLYVHNLEESYSGDASDGDIDQNTLKSAMNGNVDALNALAASLKKNNSALEDILKKLSQDDKLSAQVKSIIQQYFKSKDSQKASLNPADILAAVADQIKSEEGTTAASDLKEFANAILSAFSGNSTKVQVAKGNSTSSLAEMLMKFKLEQSTENVEVQANTPANSDASESNNSGSKNHSNAELTESYSKSDDDVLSDFLKDNSTSDNKSSKVSMFMNMLKTDSKEAQTVAKAEQVVTVNKNTLVNDVVKSLKYMETNNLKELTVKINPKELGELTISVTMEAGKLKADITAQNRDSYNLLMANIAEIKENAASSVKFQDVNVNIYNGDTTFFKDDSQKQNEEKSSNAKSSNTFKKINDDESEDTLQEINDESNINVLA</sequence>
<keyword evidence="5" id="KW-1185">Reference proteome</keyword>
<evidence type="ECO:0000259" key="3">
    <source>
        <dbReference type="Pfam" id="PF02120"/>
    </source>
</evidence>
<evidence type="ECO:0000256" key="2">
    <source>
        <dbReference type="SAM" id="MobiDB-lite"/>
    </source>
</evidence>
<reference evidence="4 5" key="1">
    <citation type="submission" date="2017-03" db="EMBL/GenBank/DDBJ databases">
        <title>Genome sequence of Clostridium oryzae DSM 28571.</title>
        <authorList>
            <person name="Poehlein A."/>
            <person name="Daniel R."/>
        </authorList>
    </citation>
    <scope>NUCLEOTIDE SEQUENCE [LARGE SCALE GENOMIC DNA]</scope>
    <source>
        <strain evidence="4 5">DSM 28571</strain>
    </source>
</reference>
<keyword evidence="4" id="KW-0966">Cell projection</keyword>
<dbReference type="STRING" id="1450648.CLORY_13570"/>
<comment type="caution">
    <text evidence="4">The sequence shown here is derived from an EMBL/GenBank/DDBJ whole genome shotgun (WGS) entry which is preliminary data.</text>
</comment>
<organism evidence="4 5">
    <name type="scientific">Clostridium oryzae</name>
    <dbReference type="NCBI Taxonomy" id="1450648"/>
    <lineage>
        <taxon>Bacteria</taxon>
        <taxon>Bacillati</taxon>
        <taxon>Bacillota</taxon>
        <taxon>Clostridia</taxon>
        <taxon>Eubacteriales</taxon>
        <taxon>Clostridiaceae</taxon>
        <taxon>Clostridium</taxon>
    </lineage>
</organism>
<dbReference type="RefSeq" id="WP_079422770.1">
    <property type="nucleotide sequence ID" value="NZ_MZGV01000010.1"/>
</dbReference>
<feature type="compositionally biased region" description="Basic and acidic residues" evidence="2">
    <location>
        <begin position="457"/>
        <end position="469"/>
    </location>
</feature>
<keyword evidence="4" id="KW-0969">Cilium</keyword>
<dbReference type="OrthoDB" id="1934566at2"/>
<feature type="compositionally biased region" description="Basic and acidic residues" evidence="2">
    <location>
        <begin position="64"/>
        <end position="110"/>
    </location>
</feature>
<feature type="region of interest" description="Disordered" evidence="2">
    <location>
        <begin position="277"/>
        <end position="312"/>
    </location>
</feature>
<evidence type="ECO:0000313" key="4">
    <source>
        <dbReference type="EMBL" id="OPJ63274.1"/>
    </source>
</evidence>